<dbReference type="InterPro" id="IPR001296">
    <property type="entry name" value="Glyco_trans_1"/>
</dbReference>
<name>B8FHJ6_DESAL</name>
<dbReference type="SUPFAM" id="SSF53756">
    <property type="entry name" value="UDP-Glycosyltransferase/glycogen phosphorylase"/>
    <property type="match status" value="1"/>
</dbReference>
<dbReference type="AlphaFoldDB" id="B8FHJ6"/>
<dbReference type="CAZy" id="GT4">
    <property type="family name" value="Glycosyltransferase Family 4"/>
</dbReference>
<evidence type="ECO:0000313" key="3">
    <source>
        <dbReference type="Proteomes" id="UP000000739"/>
    </source>
</evidence>
<accession>B8FHJ6</accession>
<sequence>MKIFFYPPFKPLDHPNPSGDLVTARGLVEYLQSQGHEVTAASRLRTRWIYWRPGMLPQILAEKRRVLDLAASEKPDLWLTCHSYYKAPDLLGPGVCKALNLPYAIFQGIYSTKHKRRIKTMPGFYLNRHALKAADHIFSNRKEDMKNLRRLIAPFRLSYIRPGIKPHSFTFDEKARVELRKQWGVEDKPVILSAAMFRADVKTQGLLWVIRACGVLKSQGLRFKLAIAGDGKERRRIEEAAKECLGEDFILLGKIPRDRMNRVYSAGDVFAFPGFNETLGMVYLEAQSCGLPMVACSNGGIPEVMIHGRTGFLTPLGDLEAYVNALKDLLLISGKRAEMGARAASYVRSRHDLDCNYSNMEDILNRCIREHYERQG</sequence>
<dbReference type="HOGENOM" id="CLU_009583_45_0_7"/>
<keyword evidence="2" id="KW-0808">Transferase</keyword>
<keyword evidence="3" id="KW-1185">Reference proteome</keyword>
<feature type="domain" description="Glycosyl transferase family 1" evidence="1">
    <location>
        <begin position="178"/>
        <end position="344"/>
    </location>
</feature>
<evidence type="ECO:0000313" key="2">
    <source>
        <dbReference type="EMBL" id="ACL02284.1"/>
    </source>
</evidence>
<evidence type="ECO:0000259" key="1">
    <source>
        <dbReference type="Pfam" id="PF00534"/>
    </source>
</evidence>
<dbReference type="Gene3D" id="3.40.50.2000">
    <property type="entry name" value="Glycogen Phosphorylase B"/>
    <property type="match status" value="2"/>
</dbReference>
<dbReference type="EMBL" id="CP001322">
    <property type="protein sequence ID" value="ACL02284.1"/>
    <property type="molecule type" value="Genomic_DNA"/>
</dbReference>
<dbReference type="RefSeq" id="WP_012609724.1">
    <property type="nucleotide sequence ID" value="NC_011768.1"/>
</dbReference>
<reference evidence="2 3" key="1">
    <citation type="journal article" date="2012" name="Environ. Microbiol.">
        <title>The genome sequence of Desulfatibacillum alkenivorans AK-01: a blueprint for anaerobic alkane oxidation.</title>
        <authorList>
            <person name="Callaghan A.V."/>
            <person name="Morris B.E."/>
            <person name="Pereira I.A."/>
            <person name="McInerney M.J."/>
            <person name="Austin R.N."/>
            <person name="Groves J.T."/>
            <person name="Kukor J.J."/>
            <person name="Suflita J.M."/>
            <person name="Young L.Y."/>
            <person name="Zylstra G.J."/>
            <person name="Wawrik B."/>
        </authorList>
    </citation>
    <scope>NUCLEOTIDE SEQUENCE [LARGE SCALE GENOMIC DNA]</scope>
    <source>
        <strain evidence="2 3">AK-01</strain>
    </source>
</reference>
<protein>
    <submittedName>
        <fullName evidence="2">Glycosyl transferase group 1</fullName>
    </submittedName>
</protein>
<dbReference type="CDD" id="cd03801">
    <property type="entry name" value="GT4_PimA-like"/>
    <property type="match status" value="1"/>
</dbReference>
<dbReference type="PANTHER" id="PTHR45947">
    <property type="entry name" value="SULFOQUINOVOSYL TRANSFERASE SQD2"/>
    <property type="match status" value="1"/>
</dbReference>
<gene>
    <name evidence="2" type="ordered locus">Dalk_0579</name>
</gene>
<organism evidence="2 3">
    <name type="scientific">Desulfatibacillum aliphaticivorans</name>
    <dbReference type="NCBI Taxonomy" id="218208"/>
    <lineage>
        <taxon>Bacteria</taxon>
        <taxon>Pseudomonadati</taxon>
        <taxon>Thermodesulfobacteriota</taxon>
        <taxon>Desulfobacteria</taxon>
        <taxon>Desulfobacterales</taxon>
        <taxon>Desulfatibacillaceae</taxon>
        <taxon>Desulfatibacillum</taxon>
    </lineage>
</organism>
<proteinExistence type="predicted"/>
<dbReference type="GO" id="GO:0016757">
    <property type="term" value="F:glycosyltransferase activity"/>
    <property type="evidence" value="ECO:0007669"/>
    <property type="project" value="InterPro"/>
</dbReference>
<dbReference type="PANTHER" id="PTHR45947:SF3">
    <property type="entry name" value="SULFOQUINOVOSYL TRANSFERASE SQD2"/>
    <property type="match status" value="1"/>
</dbReference>
<dbReference type="KEGG" id="dal:Dalk_0579"/>
<dbReference type="eggNOG" id="COG0438">
    <property type="taxonomic scope" value="Bacteria"/>
</dbReference>
<dbReference type="Pfam" id="PF00534">
    <property type="entry name" value="Glycos_transf_1"/>
    <property type="match status" value="1"/>
</dbReference>
<dbReference type="InterPro" id="IPR050194">
    <property type="entry name" value="Glycosyltransferase_grp1"/>
</dbReference>
<dbReference type="Proteomes" id="UP000000739">
    <property type="component" value="Chromosome"/>
</dbReference>